<proteinExistence type="predicted"/>
<organism evidence="1 2">
    <name type="scientific">Portunus trituberculatus</name>
    <name type="common">Swimming crab</name>
    <name type="synonym">Neptunus trituberculatus</name>
    <dbReference type="NCBI Taxonomy" id="210409"/>
    <lineage>
        <taxon>Eukaryota</taxon>
        <taxon>Metazoa</taxon>
        <taxon>Ecdysozoa</taxon>
        <taxon>Arthropoda</taxon>
        <taxon>Crustacea</taxon>
        <taxon>Multicrustacea</taxon>
        <taxon>Malacostraca</taxon>
        <taxon>Eumalacostraca</taxon>
        <taxon>Eucarida</taxon>
        <taxon>Decapoda</taxon>
        <taxon>Pleocyemata</taxon>
        <taxon>Brachyura</taxon>
        <taxon>Eubrachyura</taxon>
        <taxon>Portunoidea</taxon>
        <taxon>Portunidae</taxon>
        <taxon>Portuninae</taxon>
        <taxon>Portunus</taxon>
    </lineage>
</organism>
<evidence type="ECO:0000313" key="2">
    <source>
        <dbReference type="Proteomes" id="UP000324222"/>
    </source>
</evidence>
<dbReference type="EMBL" id="VSRR010049403">
    <property type="protein sequence ID" value="MPC78805.1"/>
    <property type="molecule type" value="Genomic_DNA"/>
</dbReference>
<keyword evidence="2" id="KW-1185">Reference proteome</keyword>
<gene>
    <name evidence="1" type="ORF">E2C01_073303</name>
</gene>
<reference evidence="1 2" key="1">
    <citation type="submission" date="2019-05" db="EMBL/GenBank/DDBJ databases">
        <title>Another draft genome of Portunus trituberculatus and its Hox gene families provides insights of decapod evolution.</title>
        <authorList>
            <person name="Jeong J.-H."/>
            <person name="Song I."/>
            <person name="Kim S."/>
            <person name="Choi T."/>
            <person name="Kim D."/>
            <person name="Ryu S."/>
            <person name="Kim W."/>
        </authorList>
    </citation>
    <scope>NUCLEOTIDE SEQUENCE [LARGE SCALE GENOMIC DNA]</scope>
    <source>
        <tissue evidence="1">Muscle</tissue>
    </source>
</reference>
<name>A0A5B7I9G9_PORTR</name>
<accession>A0A5B7I9G9</accession>
<dbReference type="AlphaFoldDB" id="A0A5B7I9G9"/>
<comment type="caution">
    <text evidence="1">The sequence shown here is derived from an EMBL/GenBank/DDBJ whole genome shotgun (WGS) entry which is preliminary data.</text>
</comment>
<dbReference type="Proteomes" id="UP000324222">
    <property type="component" value="Unassembled WGS sequence"/>
</dbReference>
<protein>
    <submittedName>
        <fullName evidence="1">Uncharacterized protein</fullName>
    </submittedName>
</protein>
<evidence type="ECO:0000313" key="1">
    <source>
        <dbReference type="EMBL" id="MPC78805.1"/>
    </source>
</evidence>
<sequence>MGRQITGVGEADEVVKHRWTHSRMGGLGEWRRRAAAGKGRLREGKQAAGSGWSCRCVSLCQIEELMAALVRTG</sequence>